<reference evidence="1" key="2">
    <citation type="journal article" date="2022" name="Sci. Total Environ.">
        <title>Prevalence, transmission, and molecular epidemiology of tet(X)-positive bacteria among humans, animals, and environmental niches in China: An epidemiological, and genomic-based study.</title>
        <authorList>
            <person name="Dong N."/>
            <person name="Zeng Y."/>
            <person name="Cai C."/>
            <person name="Sun C."/>
            <person name="Lu J."/>
            <person name="Liu C."/>
            <person name="Zhou H."/>
            <person name="Sun Q."/>
            <person name="Shu L."/>
            <person name="Wang H."/>
            <person name="Wang Y."/>
            <person name="Wang S."/>
            <person name="Wu C."/>
            <person name="Chan E.W."/>
            <person name="Chen G."/>
            <person name="Shen Z."/>
            <person name="Chen S."/>
            <person name="Zhang R."/>
        </authorList>
    </citation>
    <scope>NUCLEOTIDE SEQUENCE</scope>
    <source>
        <strain evidence="1">R655-4</strain>
    </source>
</reference>
<reference evidence="1" key="1">
    <citation type="submission" date="2020-06" db="EMBL/GenBank/DDBJ databases">
        <authorList>
            <person name="Dong N."/>
        </authorList>
    </citation>
    <scope>NUCLEOTIDE SEQUENCE</scope>
    <source>
        <strain evidence="1">R655-4</strain>
    </source>
</reference>
<evidence type="ECO:0000313" key="2">
    <source>
        <dbReference type="Proteomes" id="UP001170959"/>
    </source>
</evidence>
<accession>A0AAJ1QHX6</accession>
<dbReference type="Proteomes" id="UP001170959">
    <property type="component" value="Unassembled WGS sequence"/>
</dbReference>
<name>A0AAJ1QHX6_9FLAO</name>
<dbReference type="EMBL" id="JACAGJ010000027">
    <property type="protein sequence ID" value="MDM1074384.1"/>
    <property type="molecule type" value="Genomic_DNA"/>
</dbReference>
<dbReference type="RefSeq" id="WP_286494583.1">
    <property type="nucleotide sequence ID" value="NZ_JACAGJ010000027.1"/>
</dbReference>
<organism evidence="1 2">
    <name type="scientific">Empedobacter brevis</name>
    <dbReference type="NCBI Taxonomy" id="247"/>
    <lineage>
        <taxon>Bacteria</taxon>
        <taxon>Pseudomonadati</taxon>
        <taxon>Bacteroidota</taxon>
        <taxon>Flavobacteriia</taxon>
        <taxon>Flavobacteriales</taxon>
        <taxon>Weeksellaceae</taxon>
        <taxon>Empedobacter</taxon>
    </lineage>
</organism>
<proteinExistence type="predicted"/>
<dbReference type="AlphaFoldDB" id="A0AAJ1QHX6"/>
<protein>
    <submittedName>
        <fullName evidence="1">Uncharacterized protein</fullName>
    </submittedName>
</protein>
<comment type="caution">
    <text evidence="1">The sequence shown here is derived from an EMBL/GenBank/DDBJ whole genome shotgun (WGS) entry which is preliminary data.</text>
</comment>
<gene>
    <name evidence="1" type="ORF">HX001_18045</name>
</gene>
<evidence type="ECO:0000313" key="1">
    <source>
        <dbReference type="EMBL" id="MDM1074384.1"/>
    </source>
</evidence>
<sequence>MNYTEEQILIKAKKVLTDLQKQYFKEGNIDKIWFEEKDEVARPKEKVIPTWTVSVNEPIFDTSEFLIISDETGEPLYYQNANMRIHEIQKDDNGNYY</sequence>